<dbReference type="SMART" id="SM00326">
    <property type="entry name" value="SH3"/>
    <property type="match status" value="1"/>
</dbReference>
<evidence type="ECO:0000259" key="8">
    <source>
        <dbReference type="PROSITE" id="PS50002"/>
    </source>
</evidence>
<evidence type="ECO:0000259" key="11">
    <source>
        <dbReference type="PROSITE" id="PS50081"/>
    </source>
</evidence>
<dbReference type="SUPFAM" id="SSF50729">
    <property type="entry name" value="PH domain-like"/>
    <property type="match status" value="1"/>
</dbReference>
<protein>
    <submittedName>
        <fullName evidence="13">Protein vav isoform X1</fullName>
    </submittedName>
</protein>
<dbReference type="InterPro" id="IPR000980">
    <property type="entry name" value="SH2"/>
</dbReference>
<organism evidence="12 13">
    <name type="scientific">Nicrophorus vespilloides</name>
    <name type="common">Boreal carrion beetle</name>
    <dbReference type="NCBI Taxonomy" id="110193"/>
    <lineage>
        <taxon>Eukaryota</taxon>
        <taxon>Metazoa</taxon>
        <taxon>Ecdysozoa</taxon>
        <taxon>Arthropoda</taxon>
        <taxon>Hexapoda</taxon>
        <taxon>Insecta</taxon>
        <taxon>Pterygota</taxon>
        <taxon>Neoptera</taxon>
        <taxon>Endopterygota</taxon>
        <taxon>Coleoptera</taxon>
        <taxon>Polyphaga</taxon>
        <taxon>Staphyliniformia</taxon>
        <taxon>Silphidae</taxon>
        <taxon>Nicrophorinae</taxon>
        <taxon>Nicrophorus</taxon>
    </lineage>
</organism>
<evidence type="ECO:0000256" key="3">
    <source>
        <dbReference type="ARBA" id="ARBA00022771"/>
    </source>
</evidence>
<dbReference type="Gene3D" id="1.20.900.10">
    <property type="entry name" value="Dbl homology (DH) domain"/>
    <property type="match status" value="1"/>
</dbReference>
<keyword evidence="4 5" id="KW-0727">SH2 domain</keyword>
<dbReference type="Gene3D" id="2.30.29.30">
    <property type="entry name" value="Pleckstrin-homology domain (PH domain)/Phosphotyrosine-binding domain (PTB)"/>
    <property type="match status" value="1"/>
</dbReference>
<dbReference type="InterPro" id="IPR055251">
    <property type="entry name" value="SOS1_NGEF_PH"/>
</dbReference>
<dbReference type="SMART" id="SM00033">
    <property type="entry name" value="CH"/>
    <property type="match status" value="1"/>
</dbReference>
<dbReference type="Gene3D" id="3.30.505.10">
    <property type="entry name" value="SH2 domain"/>
    <property type="match status" value="1"/>
</dbReference>
<dbReference type="SUPFAM" id="SSF48065">
    <property type="entry name" value="DBL homology domain (DH-domain)"/>
    <property type="match status" value="1"/>
</dbReference>
<dbReference type="InterPro" id="IPR036860">
    <property type="entry name" value="SH2_dom_sf"/>
</dbReference>
<dbReference type="PROSITE" id="PS50002">
    <property type="entry name" value="SH3"/>
    <property type="match status" value="1"/>
</dbReference>
<dbReference type="Proteomes" id="UP000695000">
    <property type="component" value="Unplaced"/>
</dbReference>
<dbReference type="InterPro" id="IPR000219">
    <property type="entry name" value="DH_dom"/>
</dbReference>
<keyword evidence="3" id="KW-0862">Zinc</keyword>
<dbReference type="SMART" id="SM00252">
    <property type="entry name" value="SH2"/>
    <property type="match status" value="1"/>
</dbReference>
<dbReference type="SMART" id="SM00109">
    <property type="entry name" value="C1"/>
    <property type="match status" value="1"/>
</dbReference>
<dbReference type="InterPro" id="IPR036028">
    <property type="entry name" value="SH3-like_dom_sf"/>
</dbReference>
<dbReference type="PROSITE" id="PS50081">
    <property type="entry name" value="ZF_DAG_PE_2"/>
    <property type="match status" value="1"/>
</dbReference>
<gene>
    <name evidence="13" type="primary">LOC108564916</name>
</gene>
<dbReference type="SMART" id="SM00325">
    <property type="entry name" value="RhoGEF"/>
    <property type="match status" value="1"/>
</dbReference>
<keyword evidence="2" id="KW-0344">Guanine-nucleotide releasing factor</keyword>
<evidence type="ECO:0000313" key="12">
    <source>
        <dbReference type="Proteomes" id="UP000695000"/>
    </source>
</evidence>
<keyword evidence="1 6" id="KW-0728">SH3 domain</keyword>
<evidence type="ECO:0000256" key="1">
    <source>
        <dbReference type="ARBA" id="ARBA00022443"/>
    </source>
</evidence>
<evidence type="ECO:0000256" key="2">
    <source>
        <dbReference type="ARBA" id="ARBA00022658"/>
    </source>
</evidence>
<name>A0ABM1MYF3_NICVS</name>
<dbReference type="Gene3D" id="1.10.418.10">
    <property type="entry name" value="Calponin-like domain"/>
    <property type="match status" value="1"/>
</dbReference>
<feature type="domain" description="SH2" evidence="7">
    <location>
        <begin position="615"/>
        <end position="716"/>
    </location>
</feature>
<dbReference type="Gene3D" id="3.30.60.20">
    <property type="match status" value="1"/>
</dbReference>
<dbReference type="SUPFAM" id="SSF50044">
    <property type="entry name" value="SH3-domain"/>
    <property type="match status" value="1"/>
</dbReference>
<dbReference type="CDD" id="cd21201">
    <property type="entry name" value="CH_VAV"/>
    <property type="match status" value="1"/>
</dbReference>
<dbReference type="PROSITE" id="PS50010">
    <property type="entry name" value="DH_2"/>
    <property type="match status" value="1"/>
</dbReference>
<dbReference type="InterPro" id="IPR002219">
    <property type="entry name" value="PKC_DAG/PE"/>
</dbReference>
<dbReference type="PANTHER" id="PTHR45818">
    <property type="entry name" value="PROTEIN VAV"/>
    <property type="match status" value="1"/>
</dbReference>
<dbReference type="CDD" id="cd20810">
    <property type="entry name" value="C1_VAV"/>
    <property type="match status" value="1"/>
</dbReference>
<proteinExistence type="predicted"/>
<dbReference type="Gene3D" id="2.30.30.40">
    <property type="entry name" value="SH3 Domains"/>
    <property type="match status" value="1"/>
</dbReference>
<dbReference type="RefSeq" id="XP_017779603.1">
    <property type="nucleotide sequence ID" value="XM_017924114.1"/>
</dbReference>
<evidence type="ECO:0000259" key="10">
    <source>
        <dbReference type="PROSITE" id="PS50021"/>
    </source>
</evidence>
<dbReference type="PROSITE" id="PS50001">
    <property type="entry name" value="SH2"/>
    <property type="match status" value="1"/>
</dbReference>
<dbReference type="SUPFAM" id="SSF55550">
    <property type="entry name" value="SH2 domain"/>
    <property type="match status" value="1"/>
</dbReference>
<dbReference type="Pfam" id="PF00017">
    <property type="entry name" value="SH2"/>
    <property type="match status" value="1"/>
</dbReference>
<evidence type="ECO:0000256" key="5">
    <source>
        <dbReference type="PROSITE-ProRule" id="PRU00191"/>
    </source>
</evidence>
<evidence type="ECO:0000256" key="6">
    <source>
        <dbReference type="PROSITE-ProRule" id="PRU00192"/>
    </source>
</evidence>
<evidence type="ECO:0000259" key="7">
    <source>
        <dbReference type="PROSITE" id="PS50001"/>
    </source>
</evidence>
<dbReference type="InterPro" id="IPR036872">
    <property type="entry name" value="CH_dom_sf"/>
</dbReference>
<dbReference type="GeneID" id="108564916"/>
<dbReference type="InterPro" id="IPR001715">
    <property type="entry name" value="CH_dom"/>
</dbReference>
<dbReference type="InterPro" id="IPR035899">
    <property type="entry name" value="DBL_dom_sf"/>
</dbReference>
<keyword evidence="12" id="KW-1185">Reference proteome</keyword>
<dbReference type="PANTHER" id="PTHR45818:SF3">
    <property type="entry name" value="PROTEIN VAV"/>
    <property type="match status" value="1"/>
</dbReference>
<evidence type="ECO:0000313" key="13">
    <source>
        <dbReference type="RefSeq" id="XP_017779603.1"/>
    </source>
</evidence>
<feature type="domain" description="Phorbol-ester/DAG-type" evidence="11">
    <location>
        <begin position="543"/>
        <end position="592"/>
    </location>
</feature>
<reference evidence="13" key="1">
    <citation type="submission" date="2025-08" db="UniProtKB">
        <authorList>
            <consortium name="RefSeq"/>
        </authorList>
    </citation>
    <scope>IDENTIFICATION</scope>
    <source>
        <tissue evidence="13">Whole Larva</tissue>
    </source>
</reference>
<feature type="domain" description="SH3" evidence="8">
    <location>
        <begin position="716"/>
        <end position="776"/>
    </location>
</feature>
<dbReference type="Pfam" id="PF00130">
    <property type="entry name" value="C1_1"/>
    <property type="match status" value="1"/>
</dbReference>
<dbReference type="SUPFAM" id="SSF47576">
    <property type="entry name" value="Calponin-homology domain, CH-domain"/>
    <property type="match status" value="1"/>
</dbReference>
<dbReference type="CDD" id="cd00160">
    <property type="entry name" value="RhoGEF"/>
    <property type="match status" value="1"/>
</dbReference>
<keyword evidence="3" id="KW-0863">Zinc-finger</keyword>
<dbReference type="Pfam" id="PF00621">
    <property type="entry name" value="RhoGEF"/>
    <property type="match status" value="1"/>
</dbReference>
<evidence type="ECO:0000259" key="9">
    <source>
        <dbReference type="PROSITE" id="PS50010"/>
    </source>
</evidence>
<dbReference type="InterPro" id="IPR001452">
    <property type="entry name" value="SH3_domain"/>
</dbReference>
<feature type="domain" description="Calponin-homology (CH)" evidence="10">
    <location>
        <begin position="9"/>
        <end position="128"/>
    </location>
</feature>
<evidence type="ECO:0000256" key="4">
    <source>
        <dbReference type="ARBA" id="ARBA00022999"/>
    </source>
</evidence>
<dbReference type="PROSITE" id="PS50021">
    <property type="entry name" value="CH"/>
    <property type="match status" value="1"/>
</dbReference>
<dbReference type="Pfam" id="PF00307">
    <property type="entry name" value="CH"/>
    <property type="match status" value="1"/>
</dbReference>
<feature type="domain" description="DH" evidence="9">
    <location>
        <begin position="217"/>
        <end position="396"/>
    </location>
</feature>
<accession>A0ABM1MYF3</accession>
<dbReference type="Pfam" id="PF22697">
    <property type="entry name" value="SOS1_NGEF_PH"/>
    <property type="match status" value="1"/>
</dbReference>
<dbReference type="InterPro" id="IPR011993">
    <property type="entry name" value="PH-like_dom_sf"/>
</dbReference>
<sequence>MATACVDNDEFWRVCANWLTQLELLRADHRANWSEALIVDLASTLRDGVLLCNLLNKLEPGCIDPKDFSQKPALAQFLCLRNITLFLTTCKNNFGLSDDELFEPSMLFDLTNFHSVLCTLSALSLTHKSLKSKVPGFSVKDEKTEEEEAIYLRLKSVVVSDLRPVASGGGVNEPSWLQFTIPCPRPDDREEEVYDDLCYVTFSSCLPELVGSQPLEKRDYVIKELMDTESNYVDVLSKIQKYYINPLVKYMNPDDHNTIFNYINDLLTIHLDFRNQLIDIQVDKTKKLSAIFMGMRERFLIYGSFCSNLMDATNLLQDLCDNSEILCMAVAKSDKEANSGKFKLRDLLQVPMQRILKYHLLLEKLVESTDPNHEEYKELKRAREAMVDVANYINEMARDKDHLNVLKEVRKNMVWDGNDFPIETCGRLRKDGEIKVKEHSEKATKSRYVFIFDKYMFLTKQTRPNQFMFRGKLDLADFTIEDHNNRALMNQGPRWAYQWHMFNSRRSVVYTMSVKSIENKEMMIKAIKDAIDNIRPSSLSLTNHQFTMYNFENPVSCNRCSKYLKGLIYQGYKCGVCGIAVHKECICTSGRCGIPLPIRPSSSSTEPLGLQSKLWFAGEKDRAEAAGILEKRKPGTFLVRIRMLNNPEKYALSLKTMIGVKHMKILCNMEGTQPKYHLSISRFFGSVEEMVANYQHVSLKENFERLEEYDKLEYPYRQIKCMATQSYHPAEPGRLWFDEKETVIIIDKEETDGWSKGLARRGMGYFPTKYVCEQEEILYDFTFD</sequence>
<keyword evidence="3" id="KW-0479">Metal-binding</keyword>